<reference evidence="1 2" key="1">
    <citation type="submission" date="2015-03" db="EMBL/GenBank/DDBJ databases">
        <authorList>
            <consortium name="Pathogen Informatics"/>
        </authorList>
    </citation>
    <scope>NUCLEOTIDE SEQUENCE [LARGE SCALE GENOMIC DNA]</scope>
    <source>
        <strain evidence="1 2">A1104</strain>
    </source>
</reference>
<sequence length="41" mass="4679">MWLKRGEISSKPFLRKLFRISCSVSSAVSLLSRQNAVILKK</sequence>
<organism evidence="1 2">
    <name type="scientific">Salmonella enterica subsp. enterica serovar Bovismorbificans</name>
    <dbReference type="NCBI Taxonomy" id="58097"/>
    <lineage>
        <taxon>Bacteria</taxon>
        <taxon>Pseudomonadati</taxon>
        <taxon>Pseudomonadota</taxon>
        <taxon>Gammaproteobacteria</taxon>
        <taxon>Enterobacterales</taxon>
        <taxon>Enterobacteriaceae</taxon>
        <taxon>Salmonella</taxon>
    </lineage>
</organism>
<name>A0A655EEP9_SALET</name>
<dbReference type="Proteomes" id="UP000041314">
    <property type="component" value="Unassembled WGS sequence"/>
</dbReference>
<proteinExistence type="predicted"/>
<gene>
    <name evidence="1" type="ORF">ERS008198_04507</name>
</gene>
<protein>
    <submittedName>
        <fullName evidence="1">Uncharacterized protein</fullName>
    </submittedName>
</protein>
<evidence type="ECO:0000313" key="2">
    <source>
        <dbReference type="Proteomes" id="UP000041314"/>
    </source>
</evidence>
<dbReference type="AlphaFoldDB" id="A0A655EEP9"/>
<dbReference type="EMBL" id="CQPA01000062">
    <property type="protein sequence ID" value="CNV15610.1"/>
    <property type="molecule type" value="Genomic_DNA"/>
</dbReference>
<accession>A0A655EEP9</accession>
<evidence type="ECO:0000313" key="1">
    <source>
        <dbReference type="EMBL" id="CNV15610.1"/>
    </source>
</evidence>